<evidence type="ECO:0000256" key="2">
    <source>
        <dbReference type="ARBA" id="ARBA00022506"/>
    </source>
</evidence>
<keyword evidence="7" id="KW-0472">Membrane</keyword>
<keyword evidence="2" id="KW-1168">Fusion of virus membrane with host membrane</keyword>
<feature type="domain" description="Human immunodeficiency virus 1 envelope glycoprotein Gp120" evidence="11">
    <location>
        <begin position="1"/>
        <end position="107"/>
    </location>
</feature>
<reference evidence="12" key="1">
    <citation type="journal article" date="2008" name="AIDS Res. Hum. Retroviruses">
        <title>HIV type 1 genetic diversity in Moyale, Mandera, and Turkana based on env-C2-V3 sequences.</title>
        <authorList>
            <person name="Khamadi S.A."/>
            <person name="Lihana R.W."/>
            <person name="Mwaniki D.L."/>
            <person name="Kinyua J."/>
            <person name="Lagat N."/>
            <person name="Carter J.Y."/>
            <person name="Ichimura H."/>
            <person name="Oishi I."/>
            <person name="Okoth F.A."/>
            <person name="Ochieng W."/>
        </authorList>
    </citation>
    <scope>NUCLEOTIDE SEQUENCE</scope>
    <source>
        <strain evidence="12">MYDH046</strain>
    </source>
</reference>
<evidence type="ECO:0000256" key="5">
    <source>
        <dbReference type="ARBA" id="ARBA00022804"/>
    </source>
</evidence>
<dbReference type="Gene3D" id="2.170.40.20">
    <property type="entry name" value="Human immunodeficiency virus 1, Gp160, envelope glycoprotein"/>
    <property type="match status" value="1"/>
</dbReference>
<dbReference type="GO" id="GO:0046718">
    <property type="term" value="P:symbiont entry into host cell"/>
    <property type="evidence" value="ECO:0007669"/>
    <property type="project" value="UniProtKB-KW"/>
</dbReference>
<feature type="non-terminal residue" evidence="12">
    <location>
        <position position="1"/>
    </location>
</feature>
<keyword evidence="4" id="KW-1162">Viral penetration into host cytoplasm</keyword>
<keyword evidence="12" id="KW-0261">Viral envelope protein</keyword>
<dbReference type="Pfam" id="PF00516">
    <property type="entry name" value="GP120"/>
    <property type="match status" value="1"/>
</dbReference>
<dbReference type="GO" id="GO:0019031">
    <property type="term" value="C:viral envelope"/>
    <property type="evidence" value="ECO:0007669"/>
    <property type="project" value="UniProtKB-KW"/>
</dbReference>
<gene>
    <name evidence="12" type="primary">env</name>
</gene>
<feature type="non-terminal residue" evidence="12">
    <location>
        <position position="162"/>
    </location>
</feature>
<evidence type="ECO:0000313" key="12">
    <source>
        <dbReference type="EMBL" id="ABA08269.1"/>
    </source>
</evidence>
<organismHost>
    <name type="scientific">Homo sapiens</name>
    <name type="common">Human</name>
    <dbReference type="NCBI Taxonomy" id="9606"/>
</organismHost>
<evidence type="ECO:0000256" key="1">
    <source>
        <dbReference type="ARBA" id="ARBA00004182"/>
    </source>
</evidence>
<evidence type="ECO:0000256" key="10">
    <source>
        <dbReference type="ARBA" id="ARBA00023296"/>
    </source>
</evidence>
<keyword evidence="3" id="KW-0945">Host-virus interaction</keyword>
<keyword evidence="5" id="KW-1161">Viral attachment to host cell</keyword>
<sequence>KPVVSTQLLLNGTSSRRRDNNQDLENITNNVKNIIVQLVNPVVINCTRPNKNKRTRIHIGPGRAFYTTSAITGDIRKAYCVVNRQTGITLYNRQLHNYENTLTEQSYLKPPQEGIWKSHHIVLIVEENFLLGPSGCSYLGSYYTAAGVNAHFTLHPIGNFRW</sequence>
<dbReference type="GO" id="GO:0039663">
    <property type="term" value="P:membrane fusion involved in viral entry into host cell"/>
    <property type="evidence" value="ECO:0007669"/>
    <property type="project" value="UniProtKB-KW"/>
</dbReference>
<keyword evidence="9" id="KW-0325">Glycoprotein</keyword>
<evidence type="ECO:0000256" key="9">
    <source>
        <dbReference type="ARBA" id="ARBA00023180"/>
    </source>
</evidence>
<evidence type="ECO:0000259" key="11">
    <source>
        <dbReference type="Pfam" id="PF00516"/>
    </source>
</evidence>
<keyword evidence="10" id="KW-1160">Virus entry into host cell</keyword>
<evidence type="ECO:0000256" key="6">
    <source>
        <dbReference type="ARBA" id="ARBA00022844"/>
    </source>
</evidence>
<proteinExistence type="predicted"/>
<dbReference type="InterPro" id="IPR036377">
    <property type="entry name" value="Gp120_core_sf"/>
</dbReference>
<name>Q3LX63_HV1</name>
<protein>
    <submittedName>
        <fullName evidence="12">Envelope glycoprotein</fullName>
    </submittedName>
</protein>
<dbReference type="SUPFAM" id="SSF56502">
    <property type="entry name" value="gp120 core"/>
    <property type="match status" value="1"/>
</dbReference>
<dbReference type="InterPro" id="IPR000777">
    <property type="entry name" value="HIV1_Gp120"/>
</dbReference>
<keyword evidence="8" id="KW-1015">Disulfide bond</keyword>
<comment type="subcellular location">
    <subcellularLocation>
        <location evidence="1">Virion membrane</location>
    </subcellularLocation>
</comment>
<accession>Q3LX63</accession>
<evidence type="ECO:0000256" key="4">
    <source>
        <dbReference type="ARBA" id="ARBA00022595"/>
    </source>
</evidence>
<evidence type="ECO:0000256" key="7">
    <source>
        <dbReference type="ARBA" id="ARBA00023136"/>
    </source>
</evidence>
<dbReference type="EMBL" id="DQ155180">
    <property type="protein sequence ID" value="ABA08269.1"/>
    <property type="molecule type" value="Genomic_DNA"/>
</dbReference>
<dbReference type="GO" id="GO:0055036">
    <property type="term" value="C:virion membrane"/>
    <property type="evidence" value="ECO:0007669"/>
    <property type="project" value="UniProtKB-SubCell"/>
</dbReference>
<evidence type="ECO:0000256" key="3">
    <source>
        <dbReference type="ARBA" id="ARBA00022581"/>
    </source>
</evidence>
<dbReference type="GO" id="GO:0019062">
    <property type="term" value="P:virion attachment to host cell"/>
    <property type="evidence" value="ECO:0007669"/>
    <property type="project" value="UniProtKB-KW"/>
</dbReference>
<evidence type="ECO:0000256" key="8">
    <source>
        <dbReference type="ARBA" id="ARBA00023157"/>
    </source>
</evidence>
<keyword evidence="6" id="KW-0946">Virion</keyword>
<organism evidence="12">
    <name type="scientific">Human immunodeficiency virus type 1</name>
    <name type="common">HIV-1</name>
    <dbReference type="NCBI Taxonomy" id="11676"/>
    <lineage>
        <taxon>Viruses</taxon>
        <taxon>Riboviria</taxon>
        <taxon>Pararnavirae</taxon>
        <taxon>Artverviricota</taxon>
        <taxon>Revtraviricetes</taxon>
        <taxon>Ortervirales</taxon>
        <taxon>Retroviridae</taxon>
        <taxon>Orthoretrovirinae</taxon>
        <taxon>Lentivirus</taxon>
        <taxon>Lentivirus humimdef1</taxon>
    </lineage>
</organism>